<dbReference type="Proteomes" id="UP000036166">
    <property type="component" value="Unassembled WGS sequence"/>
</dbReference>
<sequence>MLQSYKIIFKQANKLHAKFIINLFLIKFLNHPPFQMMQRQILNQSRYTHLSASLPVYNLIESGPYMATHKHRFTVINLGNL</sequence>
<dbReference type="AlphaFoldDB" id="A0A0J6CF96"/>
<evidence type="ECO:0000313" key="1">
    <source>
        <dbReference type="EMBL" id="KMM31870.1"/>
    </source>
</evidence>
<proteinExistence type="predicted"/>
<organism evidence="1 2">
    <name type="scientific">Parabacteroides goldsteinii</name>
    <dbReference type="NCBI Taxonomy" id="328812"/>
    <lineage>
        <taxon>Bacteria</taxon>
        <taxon>Pseudomonadati</taxon>
        <taxon>Bacteroidota</taxon>
        <taxon>Bacteroidia</taxon>
        <taxon>Bacteroidales</taxon>
        <taxon>Tannerellaceae</taxon>
        <taxon>Parabacteroides</taxon>
    </lineage>
</organism>
<comment type="caution">
    <text evidence="1">The sequence shown here is derived from an EMBL/GenBank/DDBJ whole genome shotgun (WGS) entry which is preliminary data.</text>
</comment>
<reference evidence="1 2" key="1">
    <citation type="submission" date="2015-06" db="EMBL/GenBank/DDBJ databases">
        <title>Draft Genome Sequence of Parabacteroides goldsteinii with Putative Novel Metallo-Beta-Lactamases Isolated from a Blood Culture from a Human Patient.</title>
        <authorList>
            <person name="Krogh T.J."/>
            <person name="Agergaard C.N."/>
            <person name="Moller-Jensen J."/>
            <person name="Justesen U.S."/>
        </authorList>
    </citation>
    <scope>NUCLEOTIDE SEQUENCE [LARGE SCALE GENOMIC DNA]</scope>
    <source>
        <strain evidence="1 2">910340</strain>
    </source>
</reference>
<evidence type="ECO:0000313" key="2">
    <source>
        <dbReference type="Proteomes" id="UP000036166"/>
    </source>
</evidence>
<gene>
    <name evidence="1" type="ORF">ACM15_20485</name>
</gene>
<dbReference type="EMBL" id="LFJV01000081">
    <property type="protein sequence ID" value="KMM31870.1"/>
    <property type="molecule type" value="Genomic_DNA"/>
</dbReference>
<protein>
    <submittedName>
        <fullName evidence="1">Uncharacterized protein</fullName>
    </submittedName>
</protein>
<name>A0A0J6CF96_9BACT</name>
<accession>A0A0J6CF96</accession>